<protein>
    <submittedName>
        <fullName evidence="2">Quinon protein alcohol dehydrogenase-like superfamily</fullName>
    </submittedName>
</protein>
<dbReference type="InterPro" id="IPR015943">
    <property type="entry name" value="WD40/YVTN_repeat-like_dom_sf"/>
</dbReference>
<dbReference type="Pfam" id="PF00400">
    <property type="entry name" value="WD40"/>
    <property type="match status" value="4"/>
</dbReference>
<organism evidence="2 3">
    <name type="scientific">Mycena metata</name>
    <dbReference type="NCBI Taxonomy" id="1033252"/>
    <lineage>
        <taxon>Eukaryota</taxon>
        <taxon>Fungi</taxon>
        <taxon>Dikarya</taxon>
        <taxon>Basidiomycota</taxon>
        <taxon>Agaricomycotina</taxon>
        <taxon>Agaricomycetes</taxon>
        <taxon>Agaricomycetidae</taxon>
        <taxon>Agaricales</taxon>
        <taxon>Marasmiineae</taxon>
        <taxon>Mycenaceae</taxon>
        <taxon>Mycena</taxon>
    </lineage>
</organism>
<name>A0AAD7IQX9_9AGAR</name>
<dbReference type="PANTHER" id="PTHR19879:SF9">
    <property type="entry name" value="TRANSCRIPTION INITIATION FACTOR TFIID SUBUNIT 5"/>
    <property type="match status" value="1"/>
</dbReference>
<reference evidence="2" key="1">
    <citation type="submission" date="2023-03" db="EMBL/GenBank/DDBJ databases">
        <title>Massive genome expansion in bonnet fungi (Mycena s.s.) driven by repeated elements and novel gene families across ecological guilds.</title>
        <authorList>
            <consortium name="Lawrence Berkeley National Laboratory"/>
            <person name="Harder C.B."/>
            <person name="Miyauchi S."/>
            <person name="Viragh M."/>
            <person name="Kuo A."/>
            <person name="Thoen E."/>
            <person name="Andreopoulos B."/>
            <person name="Lu D."/>
            <person name="Skrede I."/>
            <person name="Drula E."/>
            <person name="Henrissat B."/>
            <person name="Morin E."/>
            <person name="Kohler A."/>
            <person name="Barry K."/>
            <person name="LaButti K."/>
            <person name="Morin E."/>
            <person name="Salamov A."/>
            <person name="Lipzen A."/>
            <person name="Mereny Z."/>
            <person name="Hegedus B."/>
            <person name="Baldrian P."/>
            <person name="Stursova M."/>
            <person name="Weitz H."/>
            <person name="Taylor A."/>
            <person name="Grigoriev I.V."/>
            <person name="Nagy L.G."/>
            <person name="Martin F."/>
            <person name="Kauserud H."/>
        </authorList>
    </citation>
    <scope>NUCLEOTIDE SEQUENCE</scope>
    <source>
        <strain evidence="2">CBHHK182m</strain>
    </source>
</reference>
<keyword evidence="1" id="KW-0853">WD repeat</keyword>
<dbReference type="PROSITE" id="PS50294">
    <property type="entry name" value="WD_REPEATS_REGION"/>
    <property type="match status" value="1"/>
</dbReference>
<dbReference type="InterPro" id="IPR011047">
    <property type="entry name" value="Quinoprotein_ADH-like_sf"/>
</dbReference>
<dbReference type="InterPro" id="IPR001680">
    <property type="entry name" value="WD40_rpt"/>
</dbReference>
<feature type="repeat" description="WD" evidence="1">
    <location>
        <begin position="289"/>
        <end position="319"/>
    </location>
</feature>
<evidence type="ECO:0000313" key="2">
    <source>
        <dbReference type="EMBL" id="KAJ7748633.1"/>
    </source>
</evidence>
<gene>
    <name evidence="2" type="ORF">B0H16DRAFT_1552729</name>
</gene>
<keyword evidence="3" id="KW-1185">Reference proteome</keyword>
<dbReference type="CDD" id="cd00200">
    <property type="entry name" value="WD40"/>
    <property type="match status" value="1"/>
</dbReference>
<dbReference type="SMART" id="SM00320">
    <property type="entry name" value="WD40"/>
    <property type="match status" value="5"/>
</dbReference>
<dbReference type="SUPFAM" id="SSF50998">
    <property type="entry name" value="Quinoprotein alcohol dehydrogenase-like"/>
    <property type="match status" value="1"/>
</dbReference>
<dbReference type="PANTHER" id="PTHR19879">
    <property type="entry name" value="TRANSCRIPTION INITIATION FACTOR TFIID"/>
    <property type="match status" value="1"/>
</dbReference>
<dbReference type="EMBL" id="JARKIB010000072">
    <property type="protein sequence ID" value="KAJ7748633.1"/>
    <property type="molecule type" value="Genomic_DNA"/>
</dbReference>
<dbReference type="PROSITE" id="PS50082">
    <property type="entry name" value="WD_REPEATS_2"/>
    <property type="match status" value="3"/>
</dbReference>
<comment type="caution">
    <text evidence="2">The sequence shown here is derived from an EMBL/GenBank/DDBJ whole genome shotgun (WGS) entry which is preliminary data.</text>
</comment>
<sequence>MNCMSSGDFFKTWQHSLSSDFQQNGVVAAFGPWITEVNGISAGEGNITRAALSSDNGLIAAAVEHKVHIFDVATSQLLQTLPGHAGAKIQSIEFHPGGRKLAVSSQRSEPGFSKKGLLAVHRENLVQIWDLDAPPPSIGHLDEATRAAMAAASSILSQHWSQDDLKSANLDAEILKVVSATQATLDVQRGGVFRGTLSSQLKARAFSHDGRSLIYCPDRKTVAVIDVDTLTERFRLSGHTDAIMWAETSPDDKVVATVSWDKTVRIWSMDSGEIVHVLGGATLQSWAGAFSPDGKLIAAGDGDKTVRIWRVGTGELLHTLGGFNDWVRTLAFSPDNHHLAAGAGGGTLRVFDVESGECQQMWQIAIEGPFGGGFLAVTQVQYSPWGDLFFQSTEGRIFGYRASHNLKWEVLVPAYGRVGVSADGSRLFATRGSDVGLWEINLEGLGK</sequence>
<proteinExistence type="predicted"/>
<accession>A0AAD7IQX9</accession>
<dbReference type="Proteomes" id="UP001215598">
    <property type="component" value="Unassembled WGS sequence"/>
</dbReference>
<feature type="repeat" description="WD" evidence="1">
    <location>
        <begin position="236"/>
        <end position="277"/>
    </location>
</feature>
<dbReference type="AlphaFoldDB" id="A0AAD7IQX9"/>
<evidence type="ECO:0000256" key="1">
    <source>
        <dbReference type="PROSITE-ProRule" id="PRU00221"/>
    </source>
</evidence>
<dbReference type="Gene3D" id="2.130.10.10">
    <property type="entry name" value="YVTN repeat-like/Quinoprotein amine dehydrogenase"/>
    <property type="match status" value="2"/>
</dbReference>
<feature type="repeat" description="WD" evidence="1">
    <location>
        <begin position="320"/>
        <end position="361"/>
    </location>
</feature>
<evidence type="ECO:0000313" key="3">
    <source>
        <dbReference type="Proteomes" id="UP001215598"/>
    </source>
</evidence>